<evidence type="ECO:0000313" key="8">
    <source>
        <dbReference type="RefSeq" id="XP_022832887.1"/>
    </source>
</evidence>
<dbReference type="CDD" id="cd00707">
    <property type="entry name" value="Pancreat_lipase_like"/>
    <property type="match status" value="1"/>
</dbReference>
<protein>
    <submittedName>
        <fullName evidence="8">Pancreatic lipase-related protein 2-like</fullName>
    </submittedName>
</protein>
<dbReference type="GO" id="GO:0016298">
    <property type="term" value="F:lipase activity"/>
    <property type="evidence" value="ECO:0007669"/>
    <property type="project" value="InterPro"/>
</dbReference>
<sequence>MGPLLIILTLSVVAALPDGIFIRRDPGPRYQHVQDGLGRLSLEELCAPPTDDAKYNPDTQNVYHLFTRRNPSVSQPIVPGNEQLLKASNFDPSHRTAVQIHGWYSNATDNFNAVLLAAFLAAEDMNVIVVDWSAGGNTYNYGKAIRNTVLSGAGVARFISWINNVTGADVANYHVVGYSLGGQQAGIVGRNLDGKVGYVTGLDPAGPCWVGYEHTFKASDAIYTEVIHTSIGVVGYLEPLADVDFYPNGGDNMPGCGVSDDCNHDRSYHYFAESIRDGGFTGVKCESYEHALVGDCHLPETLNMGGIEPKTGKSGVFYLETNAGVPFSKG</sequence>
<dbReference type="GO" id="GO:0016042">
    <property type="term" value="P:lipid catabolic process"/>
    <property type="evidence" value="ECO:0007669"/>
    <property type="project" value="TreeGrafter"/>
</dbReference>
<evidence type="ECO:0000256" key="4">
    <source>
        <dbReference type="RuleBase" id="RU004262"/>
    </source>
</evidence>
<name>A0A9J7ER31_SPOLT</name>
<evidence type="ECO:0000256" key="1">
    <source>
        <dbReference type="ARBA" id="ARBA00004613"/>
    </source>
</evidence>
<dbReference type="GeneID" id="111360851"/>
<dbReference type="Gene3D" id="3.40.50.1820">
    <property type="entry name" value="alpha/beta hydrolase"/>
    <property type="match status" value="1"/>
</dbReference>
<feature type="signal peptide" evidence="5">
    <location>
        <begin position="1"/>
        <end position="15"/>
    </location>
</feature>
<dbReference type="PANTHER" id="PTHR11610">
    <property type="entry name" value="LIPASE"/>
    <property type="match status" value="1"/>
</dbReference>
<reference evidence="8" key="1">
    <citation type="submission" date="2025-08" db="UniProtKB">
        <authorList>
            <consortium name="RefSeq"/>
        </authorList>
    </citation>
    <scope>IDENTIFICATION</scope>
    <source>
        <strain evidence="8">Ishihara</strain>
        <tissue evidence="8">Whole body</tissue>
    </source>
</reference>
<comment type="subcellular location">
    <subcellularLocation>
        <location evidence="1">Secreted</location>
    </subcellularLocation>
</comment>
<keyword evidence="3" id="KW-0964">Secreted</keyword>
<evidence type="ECO:0000259" key="6">
    <source>
        <dbReference type="Pfam" id="PF00151"/>
    </source>
</evidence>
<feature type="domain" description="Lipase" evidence="6">
    <location>
        <begin position="59"/>
        <end position="327"/>
    </location>
</feature>
<dbReference type="Proteomes" id="UP000301870">
    <property type="component" value="Chromosome 3"/>
</dbReference>
<dbReference type="KEGG" id="sliu:111360851"/>
<evidence type="ECO:0000313" key="7">
    <source>
        <dbReference type="Proteomes" id="UP000301870"/>
    </source>
</evidence>
<accession>A0A9J7ER31</accession>
<keyword evidence="7" id="KW-1185">Reference proteome</keyword>
<dbReference type="SUPFAM" id="SSF53474">
    <property type="entry name" value="alpha/beta-Hydrolases"/>
    <property type="match status" value="1"/>
</dbReference>
<dbReference type="OrthoDB" id="199913at2759"/>
<keyword evidence="5" id="KW-0732">Signal</keyword>
<dbReference type="InterPro" id="IPR013818">
    <property type="entry name" value="Lipase"/>
</dbReference>
<dbReference type="Pfam" id="PF00151">
    <property type="entry name" value="Lipase"/>
    <property type="match status" value="1"/>
</dbReference>
<gene>
    <name evidence="8" type="primary">LOC111360851</name>
</gene>
<comment type="similarity">
    <text evidence="2 4">Belongs to the AB hydrolase superfamily. Lipase family.</text>
</comment>
<dbReference type="InterPro" id="IPR000734">
    <property type="entry name" value="TAG_lipase"/>
</dbReference>
<proteinExistence type="inferred from homology"/>
<evidence type="ECO:0000256" key="3">
    <source>
        <dbReference type="ARBA" id="ARBA00022525"/>
    </source>
</evidence>
<organism evidence="7 8">
    <name type="scientific">Spodoptera litura</name>
    <name type="common">Asian cotton leafworm</name>
    <dbReference type="NCBI Taxonomy" id="69820"/>
    <lineage>
        <taxon>Eukaryota</taxon>
        <taxon>Metazoa</taxon>
        <taxon>Ecdysozoa</taxon>
        <taxon>Arthropoda</taxon>
        <taxon>Hexapoda</taxon>
        <taxon>Insecta</taxon>
        <taxon>Pterygota</taxon>
        <taxon>Neoptera</taxon>
        <taxon>Endopterygota</taxon>
        <taxon>Lepidoptera</taxon>
        <taxon>Glossata</taxon>
        <taxon>Ditrysia</taxon>
        <taxon>Noctuoidea</taxon>
        <taxon>Noctuidae</taxon>
        <taxon>Amphipyrinae</taxon>
        <taxon>Spodoptera</taxon>
    </lineage>
</organism>
<dbReference type="RefSeq" id="XP_022832887.1">
    <property type="nucleotide sequence ID" value="XM_022977119.1"/>
</dbReference>
<dbReference type="AlphaFoldDB" id="A0A9J7ER31"/>
<dbReference type="InterPro" id="IPR029058">
    <property type="entry name" value="AB_hydrolase_fold"/>
</dbReference>
<evidence type="ECO:0000256" key="2">
    <source>
        <dbReference type="ARBA" id="ARBA00010701"/>
    </source>
</evidence>
<dbReference type="PRINTS" id="PR00821">
    <property type="entry name" value="TAGLIPASE"/>
</dbReference>
<dbReference type="GO" id="GO:0017171">
    <property type="term" value="F:serine hydrolase activity"/>
    <property type="evidence" value="ECO:0007669"/>
    <property type="project" value="TreeGrafter"/>
</dbReference>
<dbReference type="InterPro" id="IPR033906">
    <property type="entry name" value="Lipase_N"/>
</dbReference>
<dbReference type="GO" id="GO:0005615">
    <property type="term" value="C:extracellular space"/>
    <property type="evidence" value="ECO:0007669"/>
    <property type="project" value="TreeGrafter"/>
</dbReference>
<dbReference type="PANTHER" id="PTHR11610:SF173">
    <property type="entry name" value="LIPASE DOMAIN-CONTAINING PROTEIN-RELATED"/>
    <property type="match status" value="1"/>
</dbReference>
<evidence type="ECO:0000256" key="5">
    <source>
        <dbReference type="SAM" id="SignalP"/>
    </source>
</evidence>
<feature type="chain" id="PRO_5039928419" evidence="5">
    <location>
        <begin position="16"/>
        <end position="330"/>
    </location>
</feature>